<dbReference type="PROSITE" id="PS00421">
    <property type="entry name" value="TM4_1"/>
    <property type="match status" value="1"/>
</dbReference>
<evidence type="ECO:0000256" key="8">
    <source>
        <dbReference type="ARBA" id="ARBA00046464"/>
    </source>
</evidence>
<feature type="transmembrane region" description="Helical" evidence="10">
    <location>
        <begin position="60"/>
        <end position="83"/>
    </location>
</feature>
<feature type="transmembrane region" description="Helical" evidence="10">
    <location>
        <begin position="7"/>
        <end position="36"/>
    </location>
</feature>
<reference evidence="11" key="3">
    <citation type="submission" date="2025-09" db="UniProtKB">
        <authorList>
            <consortium name="Ensembl"/>
        </authorList>
    </citation>
    <scope>IDENTIFICATION</scope>
</reference>
<keyword evidence="4 10" id="KW-1133">Transmembrane helix</keyword>
<dbReference type="HOGENOM" id="CLU_055524_4_1_1"/>
<evidence type="ECO:0000256" key="5">
    <source>
        <dbReference type="ARBA" id="ARBA00023136"/>
    </source>
</evidence>
<dbReference type="Bgee" id="ENSLACG00000013622">
    <property type="expression patterns" value="Expressed in pelvic fin and 6 other cell types or tissues"/>
</dbReference>
<dbReference type="PIRSF" id="PIRSF002419">
    <property type="entry name" value="Tetraspanin"/>
    <property type="match status" value="1"/>
</dbReference>
<keyword evidence="6" id="KW-0325">Glycoprotein</keyword>
<evidence type="ECO:0000256" key="3">
    <source>
        <dbReference type="ARBA" id="ARBA00022692"/>
    </source>
</evidence>
<comment type="similarity">
    <text evidence="2 10">Belongs to the tetraspanin (TM4SF) family.</text>
</comment>
<organism evidence="11 12">
    <name type="scientific">Latimeria chalumnae</name>
    <name type="common">Coelacanth</name>
    <dbReference type="NCBI Taxonomy" id="7897"/>
    <lineage>
        <taxon>Eukaryota</taxon>
        <taxon>Metazoa</taxon>
        <taxon>Chordata</taxon>
        <taxon>Craniata</taxon>
        <taxon>Vertebrata</taxon>
        <taxon>Euteleostomi</taxon>
        <taxon>Coelacanthiformes</taxon>
        <taxon>Coelacanthidae</taxon>
        <taxon>Latimeria</taxon>
    </lineage>
</organism>
<evidence type="ECO:0000256" key="2">
    <source>
        <dbReference type="ARBA" id="ARBA00006840"/>
    </source>
</evidence>
<evidence type="ECO:0000256" key="7">
    <source>
        <dbReference type="ARBA" id="ARBA00023228"/>
    </source>
</evidence>
<dbReference type="eggNOG" id="KOG3882">
    <property type="taxonomic scope" value="Eukaryota"/>
</dbReference>
<dbReference type="FunCoup" id="H3B0Q0">
    <property type="interactions" value="99"/>
</dbReference>
<evidence type="ECO:0000256" key="6">
    <source>
        <dbReference type="ARBA" id="ARBA00023180"/>
    </source>
</evidence>
<dbReference type="Pfam" id="PF00335">
    <property type="entry name" value="Tetraspanin"/>
    <property type="match status" value="1"/>
</dbReference>
<comment type="function">
    <text evidence="9">Structural component of specialized membrane microdomains known as tetraspanin-enriched microdomains (TERMs), which act as platforms for receptor clustering and signaling. Participates thereby in diverse biological functions such as cell signal transduction, adhesion, migration and protein trafficking. Regulates neuronal differentiation in response to NGF by facilitating NGF-mediated activation of NTRK1/TRKA receptor tyrosine kinase and subsequent downstream signaling pathways. Plays a role in the inhibition of TNFalpha-induced apoptosis. Mechanistically, inhibits the NF-kappa-B signaling pathway by blocking phosphorylation of CHUK. Also promotes the stability of the thiamine transporter 1/SLC19A2 in intestinal epithelial cells leading to an increase of thiamine uptake process.</text>
</comment>
<evidence type="ECO:0000313" key="11">
    <source>
        <dbReference type="Ensembl" id="ENSLACP00000015471.1"/>
    </source>
</evidence>
<dbReference type="GO" id="GO:0005886">
    <property type="term" value="C:plasma membrane"/>
    <property type="evidence" value="ECO:0007669"/>
    <property type="project" value="TreeGrafter"/>
</dbReference>
<dbReference type="EMBL" id="AFYH01054789">
    <property type="status" value="NOT_ANNOTATED_CDS"/>
    <property type="molecule type" value="Genomic_DNA"/>
</dbReference>
<dbReference type="EMBL" id="AFYH01054788">
    <property type="status" value="NOT_ANNOTATED_CDS"/>
    <property type="molecule type" value="Genomic_DNA"/>
</dbReference>
<dbReference type="Ensembl" id="ENSLACT00000015578.1">
    <property type="protein sequence ID" value="ENSLACP00000015471.1"/>
    <property type="gene ID" value="ENSLACG00000013622.1"/>
</dbReference>
<dbReference type="CDD" id="cd03156">
    <property type="entry name" value="uroplakin_I_like_LEL"/>
    <property type="match status" value="1"/>
</dbReference>
<proteinExistence type="inferred from homology"/>
<evidence type="ECO:0000256" key="10">
    <source>
        <dbReference type="RuleBase" id="RU361218"/>
    </source>
</evidence>
<dbReference type="InterPro" id="IPR018503">
    <property type="entry name" value="Tetraspanin_CS"/>
</dbReference>
<protein>
    <recommendedName>
        <fullName evidence="10">Tetraspanin</fullName>
    </recommendedName>
</protein>
<dbReference type="GO" id="GO:0005765">
    <property type="term" value="C:lysosomal membrane"/>
    <property type="evidence" value="ECO:0007669"/>
    <property type="project" value="UniProtKB-SubCell"/>
</dbReference>
<dbReference type="InParanoid" id="H3B0Q0"/>
<dbReference type="STRING" id="7897.ENSLACP00000015471"/>
<dbReference type="OMA" id="GLWNSTM"/>
<evidence type="ECO:0000256" key="1">
    <source>
        <dbReference type="ARBA" id="ARBA00004155"/>
    </source>
</evidence>
<dbReference type="GeneTree" id="ENSGT00940000164506"/>
<feature type="transmembrane region" description="Helical" evidence="10">
    <location>
        <begin position="215"/>
        <end position="239"/>
    </location>
</feature>
<feature type="transmembrane region" description="Helical" evidence="10">
    <location>
        <begin position="90"/>
        <end position="114"/>
    </location>
</feature>
<comment type="subcellular location">
    <subcellularLocation>
        <location evidence="1">Lysosome membrane</location>
        <topology evidence="1">Multi-pass membrane protein</topology>
    </subcellularLocation>
    <subcellularLocation>
        <location evidence="10">Membrane</location>
        <topology evidence="10">Multi-pass membrane protein</topology>
    </subcellularLocation>
</comment>
<sequence length="245" mass="27486">MGCWVEFFFFFFFMFFFFSIFFFLGGIAILGVGIWVKVDAGTFQKFSTTSPLNLEQLVNVGYLCIALGCFLVVVGFLGCCGAIKESKCMLLLFFIIVLLVFIAEMAGAIVMLAFSSLADTIFGKMKKWAVKTIREDYSKNDDITKMWDTTMTEMKCCGLNNFTDFQNSSSFAQNGTYPKQCCWQQQWPCNATNVNQEIPGCFERLLQFFKDNTKILGAVGLGIAALEVMAMVVSMGLYCHIQTTA</sequence>
<name>H3B0Q0_LATCH</name>
<dbReference type="SUPFAM" id="SSF48652">
    <property type="entry name" value="Tetraspanin"/>
    <property type="match status" value="1"/>
</dbReference>
<dbReference type="PANTHER" id="PTHR19282">
    <property type="entry name" value="TETRASPANIN"/>
    <property type="match status" value="1"/>
</dbReference>
<dbReference type="PRINTS" id="PR00259">
    <property type="entry name" value="TMFOUR"/>
</dbReference>
<dbReference type="Proteomes" id="UP000008672">
    <property type="component" value="Unassembled WGS sequence"/>
</dbReference>
<evidence type="ECO:0000313" key="12">
    <source>
        <dbReference type="Proteomes" id="UP000008672"/>
    </source>
</evidence>
<keyword evidence="5 10" id="KW-0472">Membrane</keyword>
<keyword evidence="7" id="KW-0458">Lysosome</keyword>
<keyword evidence="3 10" id="KW-0812">Transmembrane</keyword>
<dbReference type="AlphaFoldDB" id="H3B0Q0"/>
<comment type="subunit">
    <text evidence="8">Interacts with SLC19A2. Interacts with NTRK1/TRKA.</text>
</comment>
<dbReference type="Gene3D" id="1.10.1450.10">
    <property type="entry name" value="Tetraspanin"/>
    <property type="match status" value="1"/>
</dbReference>
<reference evidence="11" key="2">
    <citation type="submission" date="2025-08" db="UniProtKB">
        <authorList>
            <consortium name="Ensembl"/>
        </authorList>
    </citation>
    <scope>IDENTIFICATION</scope>
</reference>
<dbReference type="InterPro" id="IPR008952">
    <property type="entry name" value="Tetraspanin_EC2_sf"/>
</dbReference>
<evidence type="ECO:0000256" key="9">
    <source>
        <dbReference type="ARBA" id="ARBA00054958"/>
    </source>
</evidence>
<dbReference type="InterPro" id="IPR018499">
    <property type="entry name" value="Tetraspanin/Peripherin"/>
</dbReference>
<dbReference type="InterPro" id="IPR000301">
    <property type="entry name" value="Tetraspanin_animals"/>
</dbReference>
<accession>H3B0Q0</accession>
<gene>
    <name evidence="11" type="primary">LOC102358218</name>
</gene>
<dbReference type="PANTHER" id="PTHR19282:SF216">
    <property type="entry name" value="TETRASPANIN-1"/>
    <property type="match status" value="1"/>
</dbReference>
<evidence type="ECO:0000256" key="4">
    <source>
        <dbReference type="ARBA" id="ARBA00022989"/>
    </source>
</evidence>
<keyword evidence="12" id="KW-1185">Reference proteome</keyword>
<reference evidence="12" key="1">
    <citation type="submission" date="2011-08" db="EMBL/GenBank/DDBJ databases">
        <title>The draft genome of Latimeria chalumnae.</title>
        <authorList>
            <person name="Di Palma F."/>
            <person name="Alfoldi J."/>
            <person name="Johnson J."/>
            <person name="Berlin A."/>
            <person name="Gnerre S."/>
            <person name="Jaffe D."/>
            <person name="MacCallum I."/>
            <person name="Young S."/>
            <person name="Walker B.J."/>
            <person name="Lander E."/>
            <person name="Lindblad-Toh K."/>
        </authorList>
    </citation>
    <scope>NUCLEOTIDE SEQUENCE [LARGE SCALE GENOMIC DNA]</scope>
    <source>
        <strain evidence="12">Wild caught</strain>
    </source>
</reference>